<dbReference type="EMBL" id="AYYH01000043">
    <property type="protein sequence ID" value="KRN08868.1"/>
    <property type="molecule type" value="Genomic_DNA"/>
</dbReference>
<organism evidence="1 2">
    <name type="scientific">Liquorilactobacillus mali KCTC 3596 = DSM 20444</name>
    <dbReference type="NCBI Taxonomy" id="1046596"/>
    <lineage>
        <taxon>Bacteria</taxon>
        <taxon>Bacillati</taxon>
        <taxon>Bacillota</taxon>
        <taxon>Bacilli</taxon>
        <taxon>Lactobacillales</taxon>
        <taxon>Lactobacillaceae</taxon>
        <taxon>Liquorilactobacillus</taxon>
    </lineage>
</organism>
<dbReference type="Proteomes" id="UP000050898">
    <property type="component" value="Unassembled WGS sequence"/>
</dbReference>
<proteinExistence type="predicted"/>
<gene>
    <name evidence="1" type="ORF">FD00_GL001685</name>
</gene>
<accession>A0A0R2EAE6</accession>
<evidence type="ECO:0000313" key="1">
    <source>
        <dbReference type="EMBL" id="KRN08868.1"/>
    </source>
</evidence>
<dbReference type="AlphaFoldDB" id="A0A0R2EAE6"/>
<evidence type="ECO:0000313" key="2">
    <source>
        <dbReference type="Proteomes" id="UP000050898"/>
    </source>
</evidence>
<sequence>MIVLSISAFMLLISIWPIQNKYNEVSEEIFWKKFDAMWMRLVTIVPKSGQRGNVYFYNDKAIFVVSNKEKKYLYYPQGLHLYQYRNIQISANGRVKPDTVVFNSEVTKLKYVITFQLAWGDYRIKKEGR</sequence>
<keyword evidence="2" id="KW-1185">Reference proteome</keyword>
<comment type="caution">
    <text evidence="1">The sequence shown here is derived from an EMBL/GenBank/DDBJ whole genome shotgun (WGS) entry which is preliminary data.</text>
</comment>
<dbReference type="PATRIC" id="fig|1046596.6.peg.1773"/>
<protein>
    <submittedName>
        <fullName evidence="1">Uncharacterized protein</fullName>
    </submittedName>
</protein>
<reference evidence="1 2" key="1">
    <citation type="journal article" date="2015" name="Genome Announc.">
        <title>Expanding the biotechnology potential of lactobacilli through comparative genomics of 213 strains and associated genera.</title>
        <authorList>
            <person name="Sun Z."/>
            <person name="Harris H.M."/>
            <person name="McCann A."/>
            <person name="Guo C."/>
            <person name="Argimon S."/>
            <person name="Zhang W."/>
            <person name="Yang X."/>
            <person name="Jeffery I.B."/>
            <person name="Cooney J.C."/>
            <person name="Kagawa T.F."/>
            <person name="Liu W."/>
            <person name="Song Y."/>
            <person name="Salvetti E."/>
            <person name="Wrobel A."/>
            <person name="Rasinkangas P."/>
            <person name="Parkhill J."/>
            <person name="Rea M.C."/>
            <person name="O'Sullivan O."/>
            <person name="Ritari J."/>
            <person name="Douillard F.P."/>
            <person name="Paul Ross R."/>
            <person name="Yang R."/>
            <person name="Briner A.E."/>
            <person name="Felis G.E."/>
            <person name="de Vos W.M."/>
            <person name="Barrangou R."/>
            <person name="Klaenhammer T.R."/>
            <person name="Caufield P.W."/>
            <person name="Cui Y."/>
            <person name="Zhang H."/>
            <person name="O'Toole P.W."/>
        </authorList>
    </citation>
    <scope>NUCLEOTIDE SEQUENCE [LARGE SCALE GENOMIC DNA]</scope>
    <source>
        <strain evidence="1 2">DSM 20444</strain>
    </source>
</reference>
<name>A0A0R2EAE6_9LACO</name>